<evidence type="ECO:0000313" key="3">
    <source>
        <dbReference type="Proteomes" id="UP000248827"/>
    </source>
</evidence>
<dbReference type="RefSeq" id="WP_111620906.1">
    <property type="nucleotide sequence ID" value="NZ_QLLI01000014.1"/>
</dbReference>
<feature type="domain" description="CRISPR-associated protein Cas6 C-terminal" evidence="1">
    <location>
        <begin position="168"/>
        <end position="289"/>
    </location>
</feature>
<protein>
    <submittedName>
        <fullName evidence="2">Uncharacterized protein DUF2276</fullName>
    </submittedName>
</protein>
<evidence type="ECO:0000259" key="1">
    <source>
        <dbReference type="Pfam" id="PF10040"/>
    </source>
</evidence>
<dbReference type="EMBL" id="QLLI01000014">
    <property type="protein sequence ID" value="RAI89595.1"/>
    <property type="molecule type" value="Genomic_DNA"/>
</dbReference>
<gene>
    <name evidence="2" type="ORF">DET54_11463</name>
</gene>
<evidence type="ECO:0000313" key="2">
    <source>
        <dbReference type="EMBL" id="RAI89595.1"/>
    </source>
</evidence>
<reference evidence="2 3" key="1">
    <citation type="submission" date="2018-06" db="EMBL/GenBank/DDBJ databases">
        <title>Freshwater and sediment microbial communities from various areas in North America, analyzing microbe dynamics in response to fracking.</title>
        <authorList>
            <person name="Lamendella R."/>
        </authorList>
    </citation>
    <scope>NUCLEOTIDE SEQUENCE [LARGE SCALE GENOMIC DNA]</scope>
    <source>
        <strain evidence="2 3">NG-13</strain>
    </source>
</reference>
<dbReference type="Pfam" id="PF10040">
    <property type="entry name" value="CRISPR_Cas6"/>
    <property type="match status" value="1"/>
</dbReference>
<keyword evidence="3" id="KW-1185">Reference proteome</keyword>
<dbReference type="Proteomes" id="UP000248827">
    <property type="component" value="Unassembled WGS sequence"/>
</dbReference>
<name>A0ABX9BEW1_9BACL</name>
<accession>A0ABX9BEW1</accession>
<dbReference type="Gene3D" id="3.30.70.1900">
    <property type="match status" value="1"/>
</dbReference>
<sequence>MKKKAPIFSLEHLPLLIRLKTKETTSLPAFLGSTLHGVVGWALAHQSPKTYAYVFENRRMGGAAQDIVNPYIIEPPRPKSIYFEGDLLCFRLILLGDAIRYAEHIVSAIAQVPSFGIGAERKRFELMDILQGDQYGSIWKSERMNMQAASPENISVFTQQDQALWCSLQFLTPVRIRRGGALVQDIDVPTIIRSITRRVRTLTERYGGYINEDVATRACELASGIGLGSSALYLNQMNRYSNRKKESVDWSGMLGALTFEGELTPLTPWLNVARVLHIGRNSTFGCGQIEVIYR</sequence>
<comment type="caution">
    <text evidence="2">The sequence shown here is derived from an EMBL/GenBank/DDBJ whole genome shotgun (WGS) entry which is preliminary data.</text>
</comment>
<proteinExistence type="predicted"/>
<organism evidence="2 3">
    <name type="scientific">Paenibacillus pabuli</name>
    <dbReference type="NCBI Taxonomy" id="1472"/>
    <lineage>
        <taxon>Bacteria</taxon>
        <taxon>Bacillati</taxon>
        <taxon>Bacillota</taxon>
        <taxon>Bacilli</taxon>
        <taxon>Bacillales</taxon>
        <taxon>Paenibacillaceae</taxon>
        <taxon>Paenibacillus</taxon>
    </lineage>
</organism>
<dbReference type="InterPro" id="IPR019267">
    <property type="entry name" value="CRISPR-assoc_Cas6_C"/>
</dbReference>